<comment type="caution">
    <text evidence="1">The sequence shown here is derived from an EMBL/GenBank/DDBJ whole genome shotgun (WGS) entry which is preliminary data.</text>
</comment>
<evidence type="ECO:0000313" key="2">
    <source>
        <dbReference type="Proteomes" id="UP000821865"/>
    </source>
</evidence>
<reference evidence="1" key="1">
    <citation type="submission" date="2020-05" db="EMBL/GenBank/DDBJ databases">
        <title>Large-scale comparative analyses of tick genomes elucidate their genetic diversity and vector capacities.</title>
        <authorList>
            <person name="Jia N."/>
            <person name="Wang J."/>
            <person name="Shi W."/>
            <person name="Du L."/>
            <person name="Sun Y."/>
            <person name="Zhan W."/>
            <person name="Jiang J."/>
            <person name="Wang Q."/>
            <person name="Zhang B."/>
            <person name="Ji P."/>
            <person name="Sakyi L.B."/>
            <person name="Cui X."/>
            <person name="Yuan T."/>
            <person name="Jiang B."/>
            <person name="Yang W."/>
            <person name="Lam T.T.-Y."/>
            <person name="Chang Q."/>
            <person name="Ding S."/>
            <person name="Wang X."/>
            <person name="Zhu J."/>
            <person name="Ruan X."/>
            <person name="Zhao L."/>
            <person name="Wei J."/>
            <person name="Que T."/>
            <person name="Du C."/>
            <person name="Cheng J."/>
            <person name="Dai P."/>
            <person name="Han X."/>
            <person name="Huang E."/>
            <person name="Gao Y."/>
            <person name="Liu J."/>
            <person name="Shao H."/>
            <person name="Ye R."/>
            <person name="Li L."/>
            <person name="Wei W."/>
            <person name="Wang X."/>
            <person name="Wang C."/>
            <person name="Yang T."/>
            <person name="Huo Q."/>
            <person name="Li W."/>
            <person name="Guo W."/>
            <person name="Chen H."/>
            <person name="Zhou L."/>
            <person name="Ni X."/>
            <person name="Tian J."/>
            <person name="Zhou Y."/>
            <person name="Sheng Y."/>
            <person name="Liu T."/>
            <person name="Pan Y."/>
            <person name="Xia L."/>
            <person name="Li J."/>
            <person name="Zhao F."/>
            <person name="Cao W."/>
        </authorList>
    </citation>
    <scope>NUCLEOTIDE SEQUENCE</scope>
    <source>
        <strain evidence="1">Dsil-2018</strain>
    </source>
</reference>
<sequence length="665" mass="73203">MSTDSKRPARPALYWRSRLHFYASAYLCTAGLTNLNWFPYAIYRRGRGSFLVMYATVMSVLVVPMLHMEAILGQFAHAGNRGVLECSPAFTGLSYTMAYFYVASAVSGALTMSHAVLYLLGSSQDPLPWSTCRGMNSTTCYVLEPGGPRPCRQVHRALALRFEAAAERDRLPGIPVVLGDRVVLVPRHQFARNCTPSTVSAVEHYHRDFVLRLDGHLDGLHLNPDVALACAATWAIACAASCSRVGLCSALVYALVVVRVFLVWFLCAKVVGEGFKGDLWKQLSSFDPAQLLDLESWRVATQQSLYSVGCSRSFLRLASWNSFFSDVRCVAPILAWTNFATTLMSTAMVFLLLFLVSERTDTELDAYFEPKEAHFVSVVQALLLLEPERSFSVLYFSLMFLTGIFDLVIMQEVVMEVLVVDFPAFAERTVLARGALCLLVYALSLPLCSGAGPYLADLLDDHFKGTLYLLVNLVEVLVVTRVYGVRRLVIDAQTMTNATPNIALRLAWSIVLPISLTALALSSMMYNPGSSYEGYIYPAWLKDLVLGLALAGFGFVPVYAVASFVSSRWEPTMCLMPSMRWGPNRDAHVECQYMERLRRQCVTDWSAGWTPAKGEPVLNKAALLPSMSSTLSPLPDQVRAAAGAVPADASALSNSKPPTLPFPAT</sequence>
<organism evidence="1 2">
    <name type="scientific">Dermacentor silvarum</name>
    <name type="common">Tick</name>
    <dbReference type="NCBI Taxonomy" id="543639"/>
    <lineage>
        <taxon>Eukaryota</taxon>
        <taxon>Metazoa</taxon>
        <taxon>Ecdysozoa</taxon>
        <taxon>Arthropoda</taxon>
        <taxon>Chelicerata</taxon>
        <taxon>Arachnida</taxon>
        <taxon>Acari</taxon>
        <taxon>Parasitiformes</taxon>
        <taxon>Ixodida</taxon>
        <taxon>Ixodoidea</taxon>
        <taxon>Ixodidae</taxon>
        <taxon>Rhipicephalinae</taxon>
        <taxon>Dermacentor</taxon>
    </lineage>
</organism>
<dbReference type="Proteomes" id="UP000821865">
    <property type="component" value="Chromosome 10"/>
</dbReference>
<dbReference type="EMBL" id="CM023479">
    <property type="protein sequence ID" value="KAH7975180.1"/>
    <property type="molecule type" value="Genomic_DNA"/>
</dbReference>
<gene>
    <name evidence="1" type="ORF">HPB49_024816</name>
</gene>
<keyword evidence="2" id="KW-1185">Reference proteome</keyword>
<evidence type="ECO:0000313" key="1">
    <source>
        <dbReference type="EMBL" id="KAH7975180.1"/>
    </source>
</evidence>
<accession>A0ACB8DS53</accession>
<protein>
    <submittedName>
        <fullName evidence="1">Uncharacterized protein</fullName>
    </submittedName>
</protein>
<proteinExistence type="predicted"/>
<name>A0ACB8DS53_DERSI</name>